<proteinExistence type="inferred from homology"/>
<organism evidence="8 9">
    <name type="scientific">Candidatus Muproteobacteria bacterium RBG_16_60_9</name>
    <dbReference type="NCBI Taxonomy" id="1817755"/>
    <lineage>
        <taxon>Bacteria</taxon>
        <taxon>Pseudomonadati</taxon>
        <taxon>Pseudomonadota</taxon>
        <taxon>Candidatus Muproteobacteria</taxon>
    </lineage>
</organism>
<evidence type="ECO:0000256" key="7">
    <source>
        <dbReference type="SAM" id="MobiDB-lite"/>
    </source>
</evidence>
<dbReference type="GO" id="GO:0003735">
    <property type="term" value="F:structural constituent of ribosome"/>
    <property type="evidence" value="ECO:0007669"/>
    <property type="project" value="InterPro"/>
</dbReference>
<dbReference type="PROSITE" id="PS00962">
    <property type="entry name" value="RIBOSOMAL_S2_1"/>
    <property type="match status" value="1"/>
</dbReference>
<dbReference type="Gene3D" id="3.40.50.10490">
    <property type="entry name" value="Glucose-6-phosphate isomerase like protein, domain 1"/>
    <property type="match status" value="1"/>
</dbReference>
<name>A0A1F6UX99_9PROT</name>
<dbReference type="InterPro" id="IPR005706">
    <property type="entry name" value="Ribosomal_uS2_bac/mit/plastid"/>
</dbReference>
<dbReference type="InterPro" id="IPR018130">
    <property type="entry name" value="Ribosomal_uS2_CS"/>
</dbReference>
<dbReference type="CDD" id="cd01425">
    <property type="entry name" value="RPS2"/>
    <property type="match status" value="1"/>
</dbReference>
<reference evidence="8 9" key="1">
    <citation type="journal article" date="2016" name="Nat. Commun.">
        <title>Thousands of microbial genomes shed light on interconnected biogeochemical processes in an aquifer system.</title>
        <authorList>
            <person name="Anantharaman K."/>
            <person name="Brown C.T."/>
            <person name="Hug L.A."/>
            <person name="Sharon I."/>
            <person name="Castelle C.J."/>
            <person name="Probst A.J."/>
            <person name="Thomas B.C."/>
            <person name="Singh A."/>
            <person name="Wilkins M.J."/>
            <person name="Karaoz U."/>
            <person name="Brodie E.L."/>
            <person name="Williams K.H."/>
            <person name="Hubbard S.S."/>
            <person name="Banfield J.F."/>
        </authorList>
    </citation>
    <scope>NUCLEOTIDE SEQUENCE [LARGE SCALE GENOMIC DNA]</scope>
</reference>
<comment type="caution">
    <text evidence="8">The sequence shown here is derived from an EMBL/GenBank/DDBJ whole genome shotgun (WGS) entry which is preliminary data.</text>
</comment>
<dbReference type="EMBL" id="MFSP01000185">
    <property type="protein sequence ID" value="OGI61949.1"/>
    <property type="molecule type" value="Genomic_DNA"/>
</dbReference>
<keyword evidence="3 5" id="KW-0687">Ribonucleoprotein</keyword>
<dbReference type="PANTHER" id="PTHR12534">
    <property type="entry name" value="30S RIBOSOMAL PROTEIN S2 PROKARYOTIC AND ORGANELLAR"/>
    <property type="match status" value="1"/>
</dbReference>
<dbReference type="Gene3D" id="1.10.287.610">
    <property type="entry name" value="Helix hairpin bin"/>
    <property type="match status" value="1"/>
</dbReference>
<sequence length="298" mass="33162">MSSVTMRQMLEAGVHFGHQTRFWHPKMRPFIFGERNKIHIINLEKTLPLFQEAMQFLQRLAANKGTILFVGTKRQAQEIVGEEADRAGCPYVNHRWLGGMLTNYRTVRKSIERLKLLETTLNDEASRLKLSKKELLTLDRERVKLERSLGGIKDMSGLPDALFVIDVGHEYIAVAEANKLGIPVVGVVDSNCKPDGVDYVIPGNDDAIRAIRLYAQAAAEAVGQGRVQVEIAEGTGDEEFVEVKDEPIKVRVAPKRRAPHAVANAEAADDARKPEVPQAKRPARGKPRLDGKKTESGE</sequence>
<dbReference type="Pfam" id="PF00318">
    <property type="entry name" value="Ribosomal_S2"/>
    <property type="match status" value="1"/>
</dbReference>
<dbReference type="PANTHER" id="PTHR12534:SF0">
    <property type="entry name" value="SMALL RIBOSOMAL SUBUNIT PROTEIN US2M"/>
    <property type="match status" value="1"/>
</dbReference>
<dbReference type="PRINTS" id="PR00395">
    <property type="entry name" value="RIBOSOMALS2"/>
</dbReference>
<dbReference type="PROSITE" id="PS00963">
    <property type="entry name" value="RIBOSOMAL_S2_2"/>
    <property type="match status" value="1"/>
</dbReference>
<evidence type="ECO:0000256" key="2">
    <source>
        <dbReference type="ARBA" id="ARBA00022980"/>
    </source>
</evidence>
<evidence type="ECO:0000313" key="8">
    <source>
        <dbReference type="EMBL" id="OGI61949.1"/>
    </source>
</evidence>
<dbReference type="GO" id="GO:0006412">
    <property type="term" value="P:translation"/>
    <property type="evidence" value="ECO:0007669"/>
    <property type="project" value="UniProtKB-UniRule"/>
</dbReference>
<evidence type="ECO:0000313" key="9">
    <source>
        <dbReference type="Proteomes" id="UP000179076"/>
    </source>
</evidence>
<dbReference type="GO" id="GO:0022627">
    <property type="term" value="C:cytosolic small ribosomal subunit"/>
    <property type="evidence" value="ECO:0007669"/>
    <property type="project" value="TreeGrafter"/>
</dbReference>
<evidence type="ECO:0000256" key="6">
    <source>
        <dbReference type="RuleBase" id="RU003631"/>
    </source>
</evidence>
<feature type="region of interest" description="Disordered" evidence="7">
    <location>
        <begin position="254"/>
        <end position="298"/>
    </location>
</feature>
<dbReference type="InterPro" id="IPR001865">
    <property type="entry name" value="Ribosomal_uS2"/>
</dbReference>
<dbReference type="Proteomes" id="UP000179076">
    <property type="component" value="Unassembled WGS sequence"/>
</dbReference>
<evidence type="ECO:0000256" key="1">
    <source>
        <dbReference type="ARBA" id="ARBA00006242"/>
    </source>
</evidence>
<dbReference type="NCBIfam" id="TIGR01011">
    <property type="entry name" value="rpsB_bact"/>
    <property type="match status" value="1"/>
</dbReference>
<dbReference type="SUPFAM" id="SSF52313">
    <property type="entry name" value="Ribosomal protein S2"/>
    <property type="match status" value="1"/>
</dbReference>
<feature type="compositionally biased region" description="Basic and acidic residues" evidence="7">
    <location>
        <begin position="287"/>
        <end position="298"/>
    </location>
</feature>
<dbReference type="InterPro" id="IPR023591">
    <property type="entry name" value="Ribosomal_uS2_flav_dom_sf"/>
</dbReference>
<protein>
    <recommendedName>
        <fullName evidence="4 5">Small ribosomal subunit protein uS2</fullName>
    </recommendedName>
</protein>
<evidence type="ECO:0000256" key="4">
    <source>
        <dbReference type="ARBA" id="ARBA00035256"/>
    </source>
</evidence>
<comment type="similarity">
    <text evidence="1 5 6">Belongs to the universal ribosomal protein uS2 family.</text>
</comment>
<evidence type="ECO:0000256" key="5">
    <source>
        <dbReference type="HAMAP-Rule" id="MF_00291"/>
    </source>
</evidence>
<keyword evidence="2 5" id="KW-0689">Ribosomal protein</keyword>
<dbReference type="HAMAP" id="MF_00291_B">
    <property type="entry name" value="Ribosomal_uS2_B"/>
    <property type="match status" value="1"/>
</dbReference>
<gene>
    <name evidence="5" type="primary">rpsB</name>
    <name evidence="8" type="ORF">A2W18_00960</name>
</gene>
<evidence type="ECO:0000256" key="3">
    <source>
        <dbReference type="ARBA" id="ARBA00023274"/>
    </source>
</evidence>
<dbReference type="AlphaFoldDB" id="A0A1F6UX99"/>
<accession>A0A1F6UX99</accession>